<dbReference type="Gene3D" id="3.30.300.30">
    <property type="match status" value="1"/>
</dbReference>
<name>A0A4P6X2Q1_HYDPS</name>
<evidence type="ECO:0000313" key="3">
    <source>
        <dbReference type="EMBL" id="QBM29419.1"/>
    </source>
</evidence>
<dbReference type="SUPFAM" id="SSF56801">
    <property type="entry name" value="Acetyl-CoA synthetase-like"/>
    <property type="match status" value="1"/>
</dbReference>
<dbReference type="InterPro" id="IPR020845">
    <property type="entry name" value="AMP-binding_CS"/>
</dbReference>
<accession>A0A4P6X2Q1</accession>
<sequence>MMAFDTVIALGNGQTGLTRDELTAEVAALTAHLKHAGTRVLATLLDNGMPWVVADLAAEDAGVVHVPLPLFFTPEQTAHALQAAGVDTLLTIAPLAARWPQAPCEQWDVAGEPLCALRLPAQGLPMPPGTAKLTFTSGTTGTPKGVCLGAEGLHRVRDALVQALEPLDIRRHLCALPLAVLLENVAGVMAPLARGAECLVPPLAELGLSGSSSFDPAVFNAAVERHQPHSLILLPQMLRAWAGWLVSQGRRAPEGLRMVAVGGAAVGAPLLMAASQLGIPAYEGYGLSEGSSVQTLNLPGADGPGSAGRPLPHAHLRVNEHGEIEVAGGLMLGYLGQRPLQGDWWPTGDLGEIDADGFVHVRGRIKHVLITAFGRNVSPEWVETALRSGRTLAQAVVLGDGEPALSAVVWPVNDALPDSAIQAEIDAANASLPDYARVARWVRAQAPFTAGSSMATANGRPRRDAILTLHAQLLGLTAHDAVTA</sequence>
<evidence type="ECO:0000256" key="1">
    <source>
        <dbReference type="ARBA" id="ARBA00022598"/>
    </source>
</evidence>
<reference evidence="3 4" key="1">
    <citation type="submission" date="2019-03" db="EMBL/GenBank/DDBJ databases">
        <authorList>
            <person name="Sebastian G."/>
            <person name="Baumann P."/>
            <person name="Ruckert C."/>
            <person name="Kalinowski J."/>
            <person name="Nebel B."/>
            <person name="Takors R."/>
            <person name="Blombach B."/>
        </authorList>
    </citation>
    <scope>NUCLEOTIDE SEQUENCE [LARGE SCALE GENOMIC DNA]</scope>
    <source>
        <strain evidence="3 4">DSM 1084</strain>
    </source>
</reference>
<feature type="domain" description="AMP-dependent synthetase/ligase" evidence="2">
    <location>
        <begin position="9"/>
        <end position="328"/>
    </location>
</feature>
<keyword evidence="1 3" id="KW-0436">Ligase</keyword>
<proteinExistence type="predicted"/>
<dbReference type="InterPro" id="IPR042099">
    <property type="entry name" value="ANL_N_sf"/>
</dbReference>
<dbReference type="Pfam" id="PF00501">
    <property type="entry name" value="AMP-binding"/>
    <property type="match status" value="1"/>
</dbReference>
<dbReference type="EC" id="6.2.1.3" evidence="3"/>
<dbReference type="PANTHER" id="PTHR43767">
    <property type="entry name" value="LONG-CHAIN-FATTY-ACID--COA LIGASE"/>
    <property type="match status" value="1"/>
</dbReference>
<gene>
    <name evidence="3" type="primary">lcfB5</name>
    <name evidence="3" type="ORF">HPF_17125</name>
</gene>
<dbReference type="Proteomes" id="UP000293912">
    <property type="component" value="Chromosome"/>
</dbReference>
<dbReference type="KEGG" id="hpse:HPF_17125"/>
<organism evidence="3 4">
    <name type="scientific">Hydrogenophaga pseudoflava</name>
    <name type="common">Pseudomonas carboxydoflava</name>
    <dbReference type="NCBI Taxonomy" id="47421"/>
    <lineage>
        <taxon>Bacteria</taxon>
        <taxon>Pseudomonadati</taxon>
        <taxon>Pseudomonadota</taxon>
        <taxon>Betaproteobacteria</taxon>
        <taxon>Burkholderiales</taxon>
        <taxon>Comamonadaceae</taxon>
        <taxon>Hydrogenophaga</taxon>
    </lineage>
</organism>
<dbReference type="EMBL" id="CP037867">
    <property type="protein sequence ID" value="QBM29419.1"/>
    <property type="molecule type" value="Genomic_DNA"/>
</dbReference>
<evidence type="ECO:0000313" key="4">
    <source>
        <dbReference type="Proteomes" id="UP000293912"/>
    </source>
</evidence>
<evidence type="ECO:0000259" key="2">
    <source>
        <dbReference type="Pfam" id="PF00501"/>
    </source>
</evidence>
<keyword evidence="4" id="KW-1185">Reference proteome</keyword>
<dbReference type="InterPro" id="IPR045851">
    <property type="entry name" value="AMP-bd_C_sf"/>
</dbReference>
<dbReference type="InterPro" id="IPR050237">
    <property type="entry name" value="ATP-dep_AMP-bd_enzyme"/>
</dbReference>
<dbReference type="RefSeq" id="WP_243721607.1">
    <property type="nucleotide sequence ID" value="NZ_CP037867.1"/>
</dbReference>
<dbReference type="AlphaFoldDB" id="A0A4P6X2Q1"/>
<dbReference type="GO" id="GO:0004467">
    <property type="term" value="F:long-chain fatty acid-CoA ligase activity"/>
    <property type="evidence" value="ECO:0007669"/>
    <property type="project" value="UniProtKB-EC"/>
</dbReference>
<dbReference type="Pfam" id="PF23562">
    <property type="entry name" value="AMP-binding_C_3"/>
    <property type="match status" value="1"/>
</dbReference>
<dbReference type="PANTHER" id="PTHR43767:SF8">
    <property type="entry name" value="LONG-CHAIN-FATTY-ACID--COA LIGASE"/>
    <property type="match status" value="1"/>
</dbReference>
<dbReference type="PROSITE" id="PS00455">
    <property type="entry name" value="AMP_BINDING"/>
    <property type="match status" value="1"/>
</dbReference>
<dbReference type="Gene3D" id="3.40.50.12780">
    <property type="entry name" value="N-terminal domain of ligase-like"/>
    <property type="match status" value="1"/>
</dbReference>
<protein>
    <submittedName>
        <fullName evidence="3">Long-chain-fatty-acid--CoA ligase</fullName>
        <ecNumber evidence="3">6.2.1.3</ecNumber>
    </submittedName>
</protein>
<dbReference type="InterPro" id="IPR000873">
    <property type="entry name" value="AMP-dep_synth/lig_dom"/>
</dbReference>